<name>A0ABN2RRU0_9ACTN</name>
<protein>
    <submittedName>
        <fullName evidence="1">Iron-sulfur cluster biosynthesis family protein</fullName>
    </submittedName>
</protein>
<dbReference type="EMBL" id="BAAAPB010000005">
    <property type="protein sequence ID" value="GAA1973814.1"/>
    <property type="molecule type" value="Genomic_DNA"/>
</dbReference>
<dbReference type="SUPFAM" id="SSF89360">
    <property type="entry name" value="HesB-like domain"/>
    <property type="match status" value="1"/>
</dbReference>
<sequence length="94" mass="9856">MLTLTENATNIVRNIATQSPQPETAGLRITSEGTAEAPFAVTAADEAAPGDQLVSREGANVYLDGPTADLLDDKVLDARVDTEGRIEFALGQQA</sequence>
<evidence type="ECO:0000313" key="2">
    <source>
        <dbReference type="Proteomes" id="UP001500571"/>
    </source>
</evidence>
<reference evidence="1 2" key="1">
    <citation type="journal article" date="2019" name="Int. J. Syst. Evol. Microbiol.">
        <title>The Global Catalogue of Microorganisms (GCM) 10K type strain sequencing project: providing services to taxonomists for standard genome sequencing and annotation.</title>
        <authorList>
            <consortium name="The Broad Institute Genomics Platform"/>
            <consortium name="The Broad Institute Genome Sequencing Center for Infectious Disease"/>
            <person name="Wu L."/>
            <person name="Ma J."/>
        </authorList>
    </citation>
    <scope>NUCLEOTIDE SEQUENCE [LARGE SCALE GENOMIC DNA]</scope>
    <source>
        <strain evidence="1 2">JCM 15309</strain>
    </source>
</reference>
<dbReference type="RefSeq" id="WP_344047755.1">
    <property type="nucleotide sequence ID" value="NZ_BAAAPB010000005.1"/>
</dbReference>
<dbReference type="Proteomes" id="UP001500571">
    <property type="component" value="Unassembled WGS sequence"/>
</dbReference>
<comment type="caution">
    <text evidence="1">The sequence shown here is derived from an EMBL/GenBank/DDBJ whole genome shotgun (WGS) entry which is preliminary data.</text>
</comment>
<accession>A0ABN2RRU0</accession>
<dbReference type="Gene3D" id="2.60.300.12">
    <property type="entry name" value="HesB-like domain"/>
    <property type="match status" value="1"/>
</dbReference>
<gene>
    <name evidence="1" type="ORF">GCM10009798_38800</name>
</gene>
<proteinExistence type="predicted"/>
<organism evidence="1 2">
    <name type="scientific">Nocardioides panacihumi</name>
    <dbReference type="NCBI Taxonomy" id="400774"/>
    <lineage>
        <taxon>Bacteria</taxon>
        <taxon>Bacillati</taxon>
        <taxon>Actinomycetota</taxon>
        <taxon>Actinomycetes</taxon>
        <taxon>Propionibacteriales</taxon>
        <taxon>Nocardioidaceae</taxon>
        <taxon>Nocardioides</taxon>
    </lineage>
</organism>
<keyword evidence="2" id="KW-1185">Reference proteome</keyword>
<dbReference type="InterPro" id="IPR035903">
    <property type="entry name" value="HesB-like_dom_sf"/>
</dbReference>
<evidence type="ECO:0000313" key="1">
    <source>
        <dbReference type="EMBL" id="GAA1973814.1"/>
    </source>
</evidence>